<evidence type="ECO:0000313" key="2">
    <source>
        <dbReference type="Proteomes" id="UP000324222"/>
    </source>
</evidence>
<protein>
    <submittedName>
        <fullName evidence="1">Uncharacterized protein</fullName>
    </submittedName>
</protein>
<evidence type="ECO:0000313" key="1">
    <source>
        <dbReference type="EMBL" id="MPC98426.1"/>
    </source>
</evidence>
<comment type="caution">
    <text evidence="1">The sequence shown here is derived from an EMBL/GenBank/DDBJ whole genome shotgun (WGS) entry which is preliminary data.</text>
</comment>
<dbReference type="Proteomes" id="UP000324222">
    <property type="component" value="Unassembled WGS sequence"/>
</dbReference>
<reference evidence="1 2" key="1">
    <citation type="submission" date="2019-05" db="EMBL/GenBank/DDBJ databases">
        <title>Another draft genome of Portunus trituberculatus and its Hox gene families provides insights of decapod evolution.</title>
        <authorList>
            <person name="Jeong J.-H."/>
            <person name="Song I."/>
            <person name="Kim S."/>
            <person name="Choi T."/>
            <person name="Kim D."/>
            <person name="Ryu S."/>
            <person name="Kim W."/>
        </authorList>
    </citation>
    <scope>NUCLEOTIDE SEQUENCE [LARGE SCALE GENOMIC DNA]</scope>
    <source>
        <tissue evidence="1">Muscle</tissue>
    </source>
</reference>
<dbReference type="AlphaFoldDB" id="A0A5B7JVT4"/>
<accession>A0A5B7JVT4</accession>
<organism evidence="1 2">
    <name type="scientific">Portunus trituberculatus</name>
    <name type="common">Swimming crab</name>
    <name type="synonym">Neptunus trituberculatus</name>
    <dbReference type="NCBI Taxonomy" id="210409"/>
    <lineage>
        <taxon>Eukaryota</taxon>
        <taxon>Metazoa</taxon>
        <taxon>Ecdysozoa</taxon>
        <taxon>Arthropoda</taxon>
        <taxon>Crustacea</taxon>
        <taxon>Multicrustacea</taxon>
        <taxon>Malacostraca</taxon>
        <taxon>Eumalacostraca</taxon>
        <taxon>Eucarida</taxon>
        <taxon>Decapoda</taxon>
        <taxon>Pleocyemata</taxon>
        <taxon>Brachyura</taxon>
        <taxon>Eubrachyura</taxon>
        <taxon>Portunoidea</taxon>
        <taxon>Portunidae</taxon>
        <taxon>Portuninae</taxon>
        <taxon>Portunus</taxon>
    </lineage>
</organism>
<dbReference type="EMBL" id="VSRR010114046">
    <property type="protein sequence ID" value="MPC98426.1"/>
    <property type="molecule type" value="Genomic_DNA"/>
</dbReference>
<gene>
    <name evidence="1" type="ORF">E2C01_093797</name>
</gene>
<keyword evidence="2" id="KW-1185">Reference proteome</keyword>
<sequence length="38" mass="4173">MCVRRKASGFTWTLPGVVVLSSAQRSGIKSAEYTERTV</sequence>
<name>A0A5B7JVT4_PORTR</name>
<proteinExistence type="predicted"/>